<dbReference type="KEGG" id="ttn:TTX_1477"/>
<keyword evidence="3" id="KW-1185">Reference proteome</keyword>
<keyword evidence="1" id="KW-0812">Transmembrane</keyword>
<dbReference type="eggNOG" id="arCOG04151">
    <property type="taxonomic scope" value="Archaea"/>
</dbReference>
<feature type="transmembrane region" description="Helical" evidence="1">
    <location>
        <begin position="187"/>
        <end position="207"/>
    </location>
</feature>
<reference evidence="2 3" key="1">
    <citation type="journal article" date="2011" name="PLoS ONE">
        <title>The complete genome sequence of Thermoproteus tenax: a physiologically versatile member of the Crenarchaeota.</title>
        <authorList>
            <person name="Siebers B."/>
            <person name="Zaparty M."/>
            <person name="Raddatz G."/>
            <person name="Tjaden B."/>
            <person name="Albers S.V."/>
            <person name="Bell S.D."/>
            <person name="Blombach F."/>
            <person name="Kletzin A."/>
            <person name="Kyrpides N."/>
            <person name="Lanz C."/>
            <person name="Plagens A."/>
            <person name="Rampp M."/>
            <person name="Rosinus A."/>
            <person name="von Jan M."/>
            <person name="Makarova K.S."/>
            <person name="Klenk H.P."/>
            <person name="Schuster S.C."/>
            <person name="Hensel R."/>
        </authorList>
    </citation>
    <scope>NUCLEOTIDE SEQUENCE [LARGE SCALE GENOMIC DNA]</scope>
    <source>
        <strain evidence="3">ATCC 35583 / DSM 2078 / JCM 9277 / NBRC 100435 / Kra 1</strain>
    </source>
</reference>
<dbReference type="Pfam" id="PF04123">
    <property type="entry name" value="DUF373"/>
    <property type="match status" value="1"/>
</dbReference>
<evidence type="ECO:0000313" key="2">
    <source>
        <dbReference type="EMBL" id="CCC82107.1"/>
    </source>
</evidence>
<name>G4RKL2_THETK</name>
<keyword evidence="1" id="KW-1133">Transmembrane helix</keyword>
<gene>
    <name evidence="2" type="ordered locus">TTX_1477</name>
</gene>
<dbReference type="PANTHER" id="PTHR38815:SF1">
    <property type="entry name" value="DUF373 FAMILY PROTEIN"/>
    <property type="match status" value="1"/>
</dbReference>
<protein>
    <submittedName>
        <fullName evidence="2">ABC-type multidrug transport system, permease component</fullName>
    </submittedName>
</protein>
<dbReference type="PATRIC" id="fig|768679.9.peg.1498"/>
<dbReference type="OrthoDB" id="31282at2157"/>
<accession>G4RKL2</accession>
<dbReference type="STRING" id="768679.TTX_1477"/>
<keyword evidence="1" id="KW-0472">Membrane</keyword>
<feature type="transmembrane region" description="Helical" evidence="1">
    <location>
        <begin position="219"/>
        <end position="243"/>
    </location>
</feature>
<feature type="transmembrane region" description="Helical" evidence="1">
    <location>
        <begin position="285"/>
        <end position="305"/>
    </location>
</feature>
<dbReference type="EMBL" id="FN869859">
    <property type="protein sequence ID" value="CCC82107.1"/>
    <property type="molecule type" value="Genomic_DNA"/>
</dbReference>
<feature type="transmembrane region" description="Helical" evidence="1">
    <location>
        <begin position="317"/>
        <end position="338"/>
    </location>
</feature>
<organism evidence="2 3">
    <name type="scientific">Thermoproteus tenax (strain ATCC 35583 / DSM 2078 / JCM 9277 / NBRC 100435 / Kra 1)</name>
    <dbReference type="NCBI Taxonomy" id="768679"/>
    <lineage>
        <taxon>Archaea</taxon>
        <taxon>Thermoproteota</taxon>
        <taxon>Thermoprotei</taxon>
        <taxon>Thermoproteales</taxon>
        <taxon>Thermoproteaceae</taxon>
        <taxon>Thermoproteus</taxon>
    </lineage>
</organism>
<dbReference type="GeneID" id="11262359"/>
<evidence type="ECO:0000313" key="3">
    <source>
        <dbReference type="Proteomes" id="UP000002654"/>
    </source>
</evidence>
<evidence type="ECO:0000256" key="1">
    <source>
        <dbReference type="SAM" id="Phobius"/>
    </source>
</evidence>
<dbReference type="Proteomes" id="UP000002654">
    <property type="component" value="Chromosome"/>
</dbReference>
<dbReference type="InterPro" id="IPR007254">
    <property type="entry name" value="DUF373"/>
</dbReference>
<sequence>MRVLVLYVDRDGDIKQEGITTPVIGRDNVLRLGIQYILRRPDDSDANAVFAAVKIYDGLVERLGKENVEVAVVCGSPDERMANLTVLEELNQVLASFDADAVYFVSDGPSDEAAIMAVQTRRPVISVERVVVKQSRSVEETVSLIRYYLTKAVKEPEYRKYTVGVPSFLLFLYALSILINLSIINYILGLGVLFILFLMVLYGFGIYDFLKDVLRRYEVTFTVSVLSLFIVIIYFVLALSTVIGIRLPSNLSVQFNQLIPSLLLVVPIASYSVESFLRNGLIKRGVVVLGAFVFSFFYFIIPQLLDMVAGHLDVLDLLQSTLAFSIAVIVSIIAAVALSRALPSIVK</sequence>
<dbReference type="PaxDb" id="768679-TTX_1477"/>
<dbReference type="RefSeq" id="WP_014127361.1">
    <property type="nucleotide sequence ID" value="NC_016070.1"/>
</dbReference>
<dbReference type="PANTHER" id="PTHR38815">
    <property type="entry name" value="HYPOTHETICAL MEMBRANE PROTEIN, CONSERVED, DUF373 FAMILY"/>
    <property type="match status" value="1"/>
</dbReference>
<feature type="transmembrane region" description="Helical" evidence="1">
    <location>
        <begin position="161"/>
        <end position="181"/>
    </location>
</feature>
<dbReference type="HOGENOM" id="CLU_048986_0_1_2"/>
<proteinExistence type="predicted"/>
<dbReference type="AlphaFoldDB" id="G4RKL2"/>
<feature type="transmembrane region" description="Helical" evidence="1">
    <location>
        <begin position="255"/>
        <end position="273"/>
    </location>
</feature>